<accession>A0A4X1W6X3</accession>
<reference evidence="3" key="1">
    <citation type="submission" date="2017-08" db="EMBL/GenBank/DDBJ databases">
        <title>USMARCv1.0.</title>
        <authorList>
            <person name="Hannum G.I."/>
            <person name="Koren S."/>
            <person name="Schroeder S.G."/>
            <person name="Chin S.C."/>
            <person name="Nonneman D.J."/>
            <person name="Becker S.A."/>
            <person name="Rosen B.D."/>
            <person name="Bickhart D.M."/>
            <person name="Putnam N.H."/>
            <person name="Green R.E."/>
            <person name="Tuggle C.K."/>
            <person name="Liu H."/>
            <person name="Rohrer G.A."/>
            <person name="Warr A."/>
            <person name="Hall R."/>
            <person name="Kim K."/>
            <person name="Hume D.A."/>
            <person name="Talbot R."/>
            <person name="Chow W."/>
            <person name="Howe K."/>
            <person name="Schwartz A.S."/>
            <person name="Watson M."/>
            <person name="Archibald A.L."/>
            <person name="Phillippy A.M."/>
            <person name="Smith T.P.L."/>
        </authorList>
    </citation>
    <scope>NUCLEOTIDE SEQUENCE [LARGE SCALE GENOMIC DNA]</scope>
</reference>
<evidence type="ECO:0000256" key="1">
    <source>
        <dbReference type="SAM" id="MobiDB-lite"/>
    </source>
</evidence>
<feature type="region of interest" description="Disordered" evidence="1">
    <location>
        <begin position="45"/>
        <end position="66"/>
    </location>
</feature>
<dbReference type="Ensembl" id="ENSSSCT00070058059.1">
    <property type="protein sequence ID" value="ENSSSCP00070049373.1"/>
    <property type="gene ID" value="ENSSSCG00070028949.1"/>
</dbReference>
<evidence type="ECO:0000313" key="3">
    <source>
        <dbReference type="Proteomes" id="UP000314985"/>
    </source>
</evidence>
<protein>
    <submittedName>
        <fullName evidence="2">Transmembrane protein 164</fullName>
    </submittedName>
</protein>
<name>A0A4X1W6X3_PIG</name>
<reference evidence="2" key="2">
    <citation type="submission" date="2025-08" db="UniProtKB">
        <authorList>
            <consortium name="Ensembl"/>
        </authorList>
    </citation>
    <scope>IDENTIFICATION</scope>
</reference>
<organism evidence="2 3">
    <name type="scientific">Sus scrofa</name>
    <name type="common">Pig</name>
    <dbReference type="NCBI Taxonomy" id="9823"/>
    <lineage>
        <taxon>Eukaryota</taxon>
        <taxon>Metazoa</taxon>
        <taxon>Chordata</taxon>
        <taxon>Craniata</taxon>
        <taxon>Vertebrata</taxon>
        <taxon>Euteleostomi</taxon>
        <taxon>Mammalia</taxon>
        <taxon>Eutheria</taxon>
        <taxon>Laurasiatheria</taxon>
        <taxon>Artiodactyla</taxon>
        <taxon>Suina</taxon>
        <taxon>Suidae</taxon>
        <taxon>Sus</taxon>
    </lineage>
</organism>
<sequence>MHTLIFCHLGGFGRVFLSAAHPRLTLAEAPLEWLDLLRPPATWGRGKGGNVPGRGSVPMTSSQKERCEGGAPGGLSCPLPECPRPEHRVSASAGGQLARHIGRAALWARSPPPCVHGPVPGADRPQLCSRWPASKSLPLPWLQLSTPHWLALRCCLEGKKKVEATCLAWSGQRQVYLPRAGGSQGEGDAGLLGARLAPEHVVGEEWIASPGHGRHGELRPAFEVLGEQPASRLACP</sequence>
<dbReference type="Proteomes" id="UP000314985">
    <property type="component" value="Unassembled WGS sequence"/>
</dbReference>
<evidence type="ECO:0000313" key="2">
    <source>
        <dbReference type="Ensembl" id="ENSSSCP00070049373.1"/>
    </source>
</evidence>
<proteinExistence type="predicted"/>
<dbReference type="AlphaFoldDB" id="A0A4X1W6X3"/>
<gene>
    <name evidence="2" type="primary">TMEM164</name>
</gene>